<dbReference type="EMBL" id="SHKW01000001">
    <property type="protein sequence ID" value="RZU42515.1"/>
    <property type="molecule type" value="Genomic_DNA"/>
</dbReference>
<keyword evidence="1" id="KW-0067">ATP-binding</keyword>
<dbReference type="Gene3D" id="3.30.470.20">
    <property type="entry name" value="ATP-grasp fold, B domain"/>
    <property type="match status" value="1"/>
</dbReference>
<sequence>MTSLRAQNDWPPVVVASVFQTGLNLMRDLLRRGVRTVGIDCDSSHEGFRSSYGKSYLCPNPDTHPDEWTAFMIVLAQKLGAKPVIIPAADIFVSALGKHVEALKDHYIFSLDSIAVQAALATKEQQYALAAQHGLPIPRTAYIQSRADLERFVSQARFPCLIKPRHQREWDALPAGNPLRGLKLTTADSAEQLLADYSHTEVLRPEVVAQEIIAGGDDAKYCYLSVYGAGSRRLGHTVVHELRAHPVLFGSGSIVEPVIDPEIATLCDNFLRGIGYVGICEIEVKRDTRDGIVRLIEANPRYSVTADASVYAGVDIGWLHYLDLIGQPVEPVEPTHLGYRHIVLRRDIPALPRYVEQGLLTWGQIRQTYRGKLAFFDFDRKDWRPTAATLKGCARVAAGTLLRSLGLRRKLPN</sequence>
<organism evidence="3 4">
    <name type="scientific">Edaphobacter modestus</name>
    <dbReference type="NCBI Taxonomy" id="388466"/>
    <lineage>
        <taxon>Bacteria</taxon>
        <taxon>Pseudomonadati</taxon>
        <taxon>Acidobacteriota</taxon>
        <taxon>Terriglobia</taxon>
        <taxon>Terriglobales</taxon>
        <taxon>Acidobacteriaceae</taxon>
        <taxon>Edaphobacter</taxon>
    </lineage>
</organism>
<dbReference type="GO" id="GO:0005524">
    <property type="term" value="F:ATP binding"/>
    <property type="evidence" value="ECO:0007669"/>
    <property type="project" value="UniProtKB-UniRule"/>
</dbReference>
<dbReference type="SUPFAM" id="SSF56059">
    <property type="entry name" value="Glutathione synthetase ATP-binding domain-like"/>
    <property type="match status" value="1"/>
</dbReference>
<dbReference type="AlphaFoldDB" id="A0A4Q7YZ88"/>
<keyword evidence="4" id="KW-1185">Reference proteome</keyword>
<keyword evidence="1" id="KW-0547">Nucleotide-binding</keyword>
<dbReference type="GO" id="GO:0046872">
    <property type="term" value="F:metal ion binding"/>
    <property type="evidence" value="ECO:0007669"/>
    <property type="project" value="InterPro"/>
</dbReference>
<feature type="domain" description="ATP-grasp" evidence="2">
    <location>
        <begin position="127"/>
        <end position="330"/>
    </location>
</feature>
<proteinExistence type="predicted"/>
<protein>
    <submittedName>
        <fullName evidence="3">Putative ATP-grasp superfamily ATP-dependent carboligase</fullName>
    </submittedName>
</protein>
<dbReference type="RefSeq" id="WP_130420373.1">
    <property type="nucleotide sequence ID" value="NZ_SHKW01000001.1"/>
</dbReference>
<dbReference type="OrthoDB" id="5420347at2"/>
<comment type="caution">
    <text evidence="3">The sequence shown here is derived from an EMBL/GenBank/DDBJ whole genome shotgun (WGS) entry which is preliminary data.</text>
</comment>
<dbReference type="InterPro" id="IPR011761">
    <property type="entry name" value="ATP-grasp"/>
</dbReference>
<accession>A0A4Q7YZ88</accession>
<evidence type="ECO:0000256" key="1">
    <source>
        <dbReference type="PROSITE-ProRule" id="PRU00409"/>
    </source>
</evidence>
<evidence type="ECO:0000313" key="3">
    <source>
        <dbReference type="EMBL" id="RZU42515.1"/>
    </source>
</evidence>
<gene>
    <name evidence="3" type="ORF">BDD14_4105</name>
</gene>
<keyword evidence="3" id="KW-0436">Ligase</keyword>
<evidence type="ECO:0000313" key="4">
    <source>
        <dbReference type="Proteomes" id="UP000292958"/>
    </source>
</evidence>
<dbReference type="Proteomes" id="UP000292958">
    <property type="component" value="Unassembled WGS sequence"/>
</dbReference>
<dbReference type="PROSITE" id="PS50975">
    <property type="entry name" value="ATP_GRASP"/>
    <property type="match status" value="1"/>
</dbReference>
<reference evidence="3 4" key="1">
    <citation type="submission" date="2019-02" db="EMBL/GenBank/DDBJ databases">
        <title>Genomic Encyclopedia of Archaeal and Bacterial Type Strains, Phase II (KMG-II): from individual species to whole genera.</title>
        <authorList>
            <person name="Goeker M."/>
        </authorList>
    </citation>
    <scope>NUCLEOTIDE SEQUENCE [LARGE SCALE GENOMIC DNA]</scope>
    <source>
        <strain evidence="3 4">DSM 18101</strain>
    </source>
</reference>
<dbReference type="InterPro" id="IPR013815">
    <property type="entry name" value="ATP_grasp_subdomain_1"/>
</dbReference>
<name>A0A4Q7YZ88_9BACT</name>
<evidence type="ECO:0000259" key="2">
    <source>
        <dbReference type="PROSITE" id="PS50975"/>
    </source>
</evidence>
<dbReference type="GO" id="GO:0016874">
    <property type="term" value="F:ligase activity"/>
    <property type="evidence" value="ECO:0007669"/>
    <property type="project" value="UniProtKB-KW"/>
</dbReference>
<dbReference type="Gene3D" id="3.30.1490.20">
    <property type="entry name" value="ATP-grasp fold, A domain"/>
    <property type="match status" value="1"/>
</dbReference>